<evidence type="ECO:0000256" key="18">
    <source>
        <dbReference type="RuleBase" id="RU004175"/>
    </source>
</evidence>
<comment type="pathway">
    <text evidence="2 12">Amino-acid biosynthesis; L-histidine biosynthesis; L-histidine from 5-phospho-alpha-D-ribose 1-diphosphate: step 9/9.</text>
</comment>
<dbReference type="PANTHER" id="PTHR21256:SF2">
    <property type="entry name" value="HISTIDINE BIOSYNTHESIS TRIFUNCTIONAL PROTEIN"/>
    <property type="match status" value="1"/>
</dbReference>
<evidence type="ECO:0000256" key="9">
    <source>
        <dbReference type="ARBA" id="ARBA00023027"/>
    </source>
</evidence>
<feature type="binding site" evidence="12 16">
    <location>
        <position position="325"/>
    </location>
    <ligand>
        <name>substrate</name>
    </ligand>
</feature>
<feature type="binding site" evidence="12 15">
    <location>
        <position position="211"/>
    </location>
    <ligand>
        <name>NAD(+)</name>
        <dbReference type="ChEBI" id="CHEBI:57540"/>
    </ligand>
</feature>
<organism evidence="19 20">
    <name type="scientific">Bacillus manliponensis</name>
    <dbReference type="NCBI Taxonomy" id="574376"/>
    <lineage>
        <taxon>Bacteria</taxon>
        <taxon>Bacillati</taxon>
        <taxon>Bacillota</taxon>
        <taxon>Bacilli</taxon>
        <taxon>Bacillales</taxon>
        <taxon>Bacillaceae</taxon>
        <taxon>Bacillus</taxon>
        <taxon>Bacillus cereus group</taxon>
    </lineage>
</organism>
<dbReference type="GO" id="GO:0008270">
    <property type="term" value="F:zinc ion binding"/>
    <property type="evidence" value="ECO:0007669"/>
    <property type="project" value="UniProtKB-UniRule"/>
</dbReference>
<feature type="binding site" evidence="12 16">
    <location>
        <position position="234"/>
    </location>
    <ligand>
        <name>substrate</name>
    </ligand>
</feature>
<feature type="binding site" evidence="12 17">
    <location>
        <position position="417"/>
    </location>
    <ligand>
        <name>Zn(2+)</name>
        <dbReference type="ChEBI" id="CHEBI:29105"/>
    </ligand>
</feature>
<keyword evidence="5 12" id="KW-0028">Amino-acid biosynthesis</keyword>
<dbReference type="GO" id="GO:0004399">
    <property type="term" value="F:histidinol dehydrogenase activity"/>
    <property type="evidence" value="ECO:0007669"/>
    <property type="project" value="UniProtKB-UniRule"/>
</dbReference>
<feature type="binding site" evidence="12 17">
    <location>
        <position position="256"/>
    </location>
    <ligand>
        <name>Zn(2+)</name>
        <dbReference type="ChEBI" id="CHEBI:29105"/>
    </ligand>
</feature>
<keyword evidence="9 12" id="KW-0520">NAD</keyword>
<evidence type="ECO:0000256" key="4">
    <source>
        <dbReference type="ARBA" id="ARBA00012965"/>
    </source>
</evidence>
<feature type="binding site" evidence="12 16">
    <location>
        <position position="259"/>
    </location>
    <ligand>
        <name>substrate</name>
    </ligand>
</feature>
<dbReference type="FunFam" id="3.40.50.1980:FF:000001">
    <property type="entry name" value="Histidinol dehydrogenase"/>
    <property type="match status" value="1"/>
</dbReference>
<dbReference type="EC" id="1.1.1.23" evidence="4 12"/>
<evidence type="ECO:0000256" key="12">
    <source>
        <dbReference type="HAMAP-Rule" id="MF_01024"/>
    </source>
</evidence>
<evidence type="ECO:0000256" key="14">
    <source>
        <dbReference type="PIRSR" id="PIRSR000099-1"/>
    </source>
</evidence>
<sequence length="436" mass="47921">MKVIDMKDEITLQKMKQLREGAQVIEEVALLSVKEIIKDVKEHGDKALITYTKKFDGVDIKEFRVPKKEMKEAILYVEDSFLEALQEAKKNIISYHEKQKRQSFVDCETEGIIRGQLVRPLETVGVYVPGGTASYPSSVLMNILPAKIAGVQKIVMVTPPGKDGIDPHILVAAEMAGVDEIYTIGGAQAIAALAYGTKSIPKVDKIVGPGNMYVALAKREVFGTVHIDMIAGPSEIVVIADETGEAPFIAADLLSQAEHDVNASAMCITTSAVLAEEIKNELEKQLMSLPRSEIARQSIERNGAIFVVPSLQYAFQLCNEIAPEHLELHIEEPMSALSHIRHAGSIFIGPYAPEPLGDYFAGPNHVLPTSGTARFFSALSVDDFVKKSSFVSYTKQALQRVNHHIVTLAEKEGLHAHARAIQIRFEEGKECESQHK</sequence>
<keyword evidence="7 12" id="KW-0862">Zinc</keyword>
<name>A0A073K1Z9_9BACI</name>
<keyword evidence="6 12" id="KW-0479">Metal-binding</keyword>
<evidence type="ECO:0000256" key="10">
    <source>
        <dbReference type="ARBA" id="ARBA00023102"/>
    </source>
</evidence>
<feature type="binding site" evidence="12 16">
    <location>
        <position position="358"/>
    </location>
    <ligand>
        <name>substrate</name>
    </ligand>
</feature>
<evidence type="ECO:0000256" key="7">
    <source>
        <dbReference type="ARBA" id="ARBA00022833"/>
    </source>
</evidence>
<dbReference type="Proteomes" id="UP000027822">
    <property type="component" value="Unassembled WGS sequence"/>
</dbReference>
<feature type="binding site" evidence="12 16">
    <location>
        <position position="256"/>
    </location>
    <ligand>
        <name>substrate</name>
    </ligand>
</feature>
<evidence type="ECO:0000256" key="6">
    <source>
        <dbReference type="ARBA" id="ARBA00022723"/>
    </source>
</evidence>
<keyword evidence="10 12" id="KW-0368">Histidine biosynthesis</keyword>
<comment type="cofactor">
    <cofactor evidence="12 17">
        <name>Zn(2+)</name>
        <dbReference type="ChEBI" id="CHEBI:29105"/>
    </cofactor>
    <text evidence="12 17">Binds 1 zinc ion per subunit.</text>
</comment>
<dbReference type="PROSITE" id="PS00611">
    <property type="entry name" value="HISOL_DEHYDROGENASE"/>
    <property type="match status" value="1"/>
</dbReference>
<dbReference type="NCBIfam" id="TIGR00069">
    <property type="entry name" value="hisD"/>
    <property type="match status" value="1"/>
</dbReference>
<dbReference type="UniPathway" id="UPA00031">
    <property type="reaction ID" value="UER00014"/>
</dbReference>
<dbReference type="InterPro" id="IPR016161">
    <property type="entry name" value="Ald_DH/histidinol_DH"/>
</dbReference>
<dbReference type="InterPro" id="IPR001692">
    <property type="entry name" value="Histidinol_DH_CS"/>
</dbReference>
<dbReference type="InterPro" id="IPR022695">
    <property type="entry name" value="Histidinol_DH_monofunct"/>
</dbReference>
<comment type="function">
    <text evidence="1 12">Catalyzes the sequential NAD-dependent oxidations of L-histidinol to L-histidinaldehyde and then to L-histidine.</text>
</comment>
<dbReference type="HAMAP" id="MF_01024">
    <property type="entry name" value="HisD"/>
    <property type="match status" value="1"/>
</dbReference>
<reference evidence="19 20" key="1">
    <citation type="submission" date="2014-06" db="EMBL/GenBank/DDBJ databases">
        <title>Draft genome sequence of Bacillus manliponensis JCM 15802 (MCCC 1A00708).</title>
        <authorList>
            <person name="Lai Q."/>
            <person name="Liu Y."/>
            <person name="Shao Z."/>
        </authorList>
    </citation>
    <scope>NUCLEOTIDE SEQUENCE [LARGE SCALE GENOMIC DNA]</scope>
    <source>
        <strain evidence="19 20">JCM 15802</strain>
    </source>
</reference>
<evidence type="ECO:0000313" key="20">
    <source>
        <dbReference type="Proteomes" id="UP000027822"/>
    </source>
</evidence>
<evidence type="ECO:0000313" key="19">
    <source>
        <dbReference type="EMBL" id="KEK20437.1"/>
    </source>
</evidence>
<feature type="binding site" evidence="12 17">
    <location>
        <position position="358"/>
    </location>
    <ligand>
        <name>Zn(2+)</name>
        <dbReference type="ChEBI" id="CHEBI:29105"/>
    </ligand>
</feature>
<proteinExistence type="inferred from homology"/>
<evidence type="ECO:0000256" key="2">
    <source>
        <dbReference type="ARBA" id="ARBA00004940"/>
    </source>
</evidence>
<evidence type="ECO:0000256" key="13">
    <source>
        <dbReference type="PIRNR" id="PIRNR000099"/>
    </source>
</evidence>
<keyword evidence="8 12" id="KW-0560">Oxidoreductase</keyword>
<dbReference type="AlphaFoldDB" id="A0A073K1Z9"/>
<dbReference type="RefSeq" id="WP_034636477.1">
    <property type="nucleotide sequence ID" value="NZ_CBCSJC010000004.1"/>
</dbReference>
<feature type="binding site" evidence="12 16">
    <location>
        <position position="412"/>
    </location>
    <ligand>
        <name>substrate</name>
    </ligand>
</feature>
<feature type="active site" description="Proton acceptor" evidence="12 14">
    <location>
        <position position="325"/>
    </location>
</feature>
<dbReference type="PRINTS" id="PR00083">
    <property type="entry name" value="HOLDHDRGNASE"/>
</dbReference>
<evidence type="ECO:0000256" key="1">
    <source>
        <dbReference type="ARBA" id="ARBA00003850"/>
    </source>
</evidence>
<comment type="catalytic activity">
    <reaction evidence="11 12">
        <text>L-histidinol + 2 NAD(+) + H2O = L-histidine + 2 NADH + 3 H(+)</text>
        <dbReference type="Rhea" id="RHEA:20641"/>
        <dbReference type="ChEBI" id="CHEBI:15377"/>
        <dbReference type="ChEBI" id="CHEBI:15378"/>
        <dbReference type="ChEBI" id="CHEBI:57540"/>
        <dbReference type="ChEBI" id="CHEBI:57595"/>
        <dbReference type="ChEBI" id="CHEBI:57699"/>
        <dbReference type="ChEBI" id="CHEBI:57945"/>
        <dbReference type="EC" id="1.1.1.23"/>
    </reaction>
</comment>
<evidence type="ECO:0000256" key="3">
    <source>
        <dbReference type="ARBA" id="ARBA00010178"/>
    </source>
</evidence>
<feature type="active site" description="Proton acceptor" evidence="12 14">
    <location>
        <position position="324"/>
    </location>
</feature>
<dbReference type="PANTHER" id="PTHR21256">
    <property type="entry name" value="HISTIDINOL DEHYDROGENASE HDH"/>
    <property type="match status" value="1"/>
</dbReference>
<dbReference type="GO" id="GO:0051287">
    <property type="term" value="F:NAD binding"/>
    <property type="evidence" value="ECO:0007669"/>
    <property type="project" value="InterPro"/>
</dbReference>
<dbReference type="GO" id="GO:0005829">
    <property type="term" value="C:cytosol"/>
    <property type="evidence" value="ECO:0007669"/>
    <property type="project" value="TreeGrafter"/>
</dbReference>
<dbReference type="STRING" id="574376.BAMA_13520"/>
<dbReference type="Pfam" id="PF00815">
    <property type="entry name" value="Histidinol_dh"/>
    <property type="match status" value="1"/>
</dbReference>
<comment type="caution">
    <text evidence="19">The sequence shown here is derived from an EMBL/GenBank/DDBJ whole genome shotgun (WGS) entry which is preliminary data.</text>
</comment>
<comment type="similarity">
    <text evidence="3 12 13 18">Belongs to the histidinol dehydrogenase family.</text>
</comment>
<protein>
    <recommendedName>
        <fullName evidence="4 12">Histidinol dehydrogenase</fullName>
        <shortName evidence="12">HDH</shortName>
        <ecNumber evidence="4 12">1.1.1.23</ecNumber>
    </recommendedName>
</protein>
<evidence type="ECO:0000256" key="15">
    <source>
        <dbReference type="PIRSR" id="PIRSR000099-2"/>
    </source>
</evidence>
<dbReference type="EMBL" id="JOTN01000003">
    <property type="protein sequence ID" value="KEK20437.1"/>
    <property type="molecule type" value="Genomic_DNA"/>
</dbReference>
<evidence type="ECO:0000256" key="11">
    <source>
        <dbReference type="ARBA" id="ARBA00049489"/>
    </source>
</evidence>
<dbReference type="FunFam" id="1.20.5.1300:FF:000002">
    <property type="entry name" value="Histidinol dehydrogenase, chloroplastic"/>
    <property type="match status" value="1"/>
</dbReference>
<dbReference type="Gene3D" id="1.20.5.1300">
    <property type="match status" value="1"/>
</dbReference>
<gene>
    <name evidence="12" type="primary">hisD</name>
    <name evidence="19" type="ORF">BAMA_13520</name>
</gene>
<accession>A0A073K1Z9</accession>
<dbReference type="Gene3D" id="3.40.50.1980">
    <property type="entry name" value="Nitrogenase molybdenum iron protein domain"/>
    <property type="match status" value="2"/>
</dbReference>
<dbReference type="GO" id="GO:0000105">
    <property type="term" value="P:L-histidine biosynthetic process"/>
    <property type="evidence" value="ECO:0007669"/>
    <property type="project" value="UniProtKB-UniRule"/>
</dbReference>
<evidence type="ECO:0000256" key="5">
    <source>
        <dbReference type="ARBA" id="ARBA00022605"/>
    </source>
</evidence>
<dbReference type="OrthoDB" id="9805269at2"/>
<feature type="binding site" evidence="12 17">
    <location>
        <position position="259"/>
    </location>
    <ligand>
        <name>Zn(2+)</name>
        <dbReference type="ChEBI" id="CHEBI:29105"/>
    </ligand>
</feature>
<dbReference type="PIRSF" id="PIRSF000099">
    <property type="entry name" value="Histidinol_dh"/>
    <property type="match status" value="1"/>
</dbReference>
<keyword evidence="20" id="KW-1185">Reference proteome</keyword>
<dbReference type="FunFam" id="3.40.50.1980:FF:000026">
    <property type="entry name" value="Histidinol dehydrogenase"/>
    <property type="match status" value="1"/>
</dbReference>
<feature type="binding site" evidence="12 15">
    <location>
        <position position="127"/>
    </location>
    <ligand>
        <name>NAD(+)</name>
        <dbReference type="ChEBI" id="CHEBI:57540"/>
    </ligand>
</feature>
<evidence type="ECO:0000256" key="17">
    <source>
        <dbReference type="PIRSR" id="PIRSR000099-4"/>
    </source>
</evidence>
<dbReference type="eggNOG" id="COG0141">
    <property type="taxonomic scope" value="Bacteria"/>
</dbReference>
<dbReference type="InterPro" id="IPR012131">
    <property type="entry name" value="Hstdl_DH"/>
</dbReference>
<feature type="binding site" evidence="12 15">
    <location>
        <position position="188"/>
    </location>
    <ligand>
        <name>NAD(+)</name>
        <dbReference type="ChEBI" id="CHEBI:57540"/>
    </ligand>
</feature>
<evidence type="ECO:0000256" key="16">
    <source>
        <dbReference type="PIRSR" id="PIRSR000099-3"/>
    </source>
</evidence>
<feature type="binding site" evidence="12 16">
    <location>
        <position position="417"/>
    </location>
    <ligand>
        <name>substrate</name>
    </ligand>
</feature>
<dbReference type="SUPFAM" id="SSF53720">
    <property type="entry name" value="ALDH-like"/>
    <property type="match status" value="1"/>
</dbReference>
<evidence type="ECO:0000256" key="8">
    <source>
        <dbReference type="ARBA" id="ARBA00023002"/>
    </source>
</evidence>
<dbReference type="CDD" id="cd06572">
    <property type="entry name" value="Histidinol_dh"/>
    <property type="match status" value="1"/>
</dbReference>